<dbReference type="EMBL" id="BAABDK010000016">
    <property type="protein sequence ID" value="GAA4035174.1"/>
    <property type="molecule type" value="Genomic_DNA"/>
</dbReference>
<keyword evidence="1" id="KW-0732">Signal</keyword>
<reference evidence="4" key="1">
    <citation type="journal article" date="2019" name="Int. J. Syst. Evol. Microbiol.">
        <title>The Global Catalogue of Microorganisms (GCM) 10K type strain sequencing project: providing services to taxonomists for standard genome sequencing and annotation.</title>
        <authorList>
            <consortium name="The Broad Institute Genomics Platform"/>
            <consortium name="The Broad Institute Genome Sequencing Center for Infectious Disease"/>
            <person name="Wu L."/>
            <person name="Ma J."/>
        </authorList>
    </citation>
    <scope>NUCLEOTIDE SEQUENCE [LARGE SCALE GENOMIC DNA]</scope>
    <source>
        <strain evidence="4">JCM 17225</strain>
    </source>
</reference>
<dbReference type="Pfam" id="PF19078">
    <property type="entry name" value="Big_12"/>
    <property type="match status" value="2"/>
</dbReference>
<evidence type="ECO:0000259" key="2">
    <source>
        <dbReference type="PROSITE" id="PS50853"/>
    </source>
</evidence>
<evidence type="ECO:0000313" key="4">
    <source>
        <dbReference type="Proteomes" id="UP001501469"/>
    </source>
</evidence>
<dbReference type="CDD" id="cd00063">
    <property type="entry name" value="FN3"/>
    <property type="match status" value="1"/>
</dbReference>
<proteinExistence type="predicted"/>
<evidence type="ECO:0000256" key="1">
    <source>
        <dbReference type="SAM" id="SignalP"/>
    </source>
</evidence>
<comment type="caution">
    <text evidence="3">The sequence shown here is derived from an EMBL/GenBank/DDBJ whole genome shotgun (WGS) entry which is preliminary data.</text>
</comment>
<feature type="signal peptide" evidence="1">
    <location>
        <begin position="1"/>
        <end position="18"/>
    </location>
</feature>
<dbReference type="InterPro" id="IPR036116">
    <property type="entry name" value="FN3_sf"/>
</dbReference>
<gene>
    <name evidence="3" type="ORF">GCM10022409_19720</name>
</gene>
<dbReference type="InterPro" id="IPR026444">
    <property type="entry name" value="Secre_tail"/>
</dbReference>
<dbReference type="Pfam" id="PF18962">
    <property type="entry name" value="Por_Secre_tail"/>
    <property type="match status" value="1"/>
</dbReference>
<dbReference type="Gene3D" id="2.60.40.10">
    <property type="entry name" value="Immunoglobulins"/>
    <property type="match status" value="4"/>
</dbReference>
<sequence length="1924" mass="194094">MALLLLWALSMVPRSGQAQVYYTLNDGSPTTLTDQLRSVAAAGTGDALIKDNFVQTAGPLVLDAANNRLLVADTRVSQASTSLTNTKIVAVSLAAGNAVTTLITPAYITNSTSTVVSGLDIDRTNNYLYYTLNDGSPTTLTDQLRRVNLDGTNDILIKDNFVQTAGPLVLDAANNRVLVADTRVSQASTSLTNTKIVAVSLAAGNAVTTLITPAYITNSISTVVGDLAIDRTNNYLYYTLNDGSPTTLTDQLRRVNLDGTNDILIKDNFVQTAGPLVLDAANNRVLVADTRVSQASTSLTNTKIVAVSLAAGNAVTTLITPAYITNSTSTVVAGLAVLEATAATVTTAAATSITSTSAVLGGNVTADGGATVSDRGVVYSTTNTTPAIGGSGVTQNSNGTGSGTFLETISGLTPGTTYYVRAYAINSAGTSYGGSVVSFTTLALPTVTTALASSITTSSAVLGGNVTADGGATITDRGVVYSITNTTPTTADTKAANGSGVGSFAATISSLTPGTTYYVRAYATNSAGTGYGSVVSFTTTPNAPVVNTPANGSLVNTTTPTYMGTALAGSTVTVYVDGSSIGTTTATGGSFSLSQPTALSQGSHTVYATAQASGSAVSANSASNTFTVDTMRPITTITSTTGASGSTSSNATFAYTVTFSEAVTGFVAGDVSVTNGAISGFAGSGTTYTFNVTPAANGAVTVNVPANVASDAAGNLNTAATQYSITYAAPNATVVSVTGLTPSPTATATVNYQVTFSASVTGVTTSNFSLTTTGISGASVASVSGSGTTYTVTVNTGTGDGTLRLNVANATGISPTVTNTPFTSGTMYTITKSFAASPTLSVQGTGSPSGSPDVTAFLDVVQVLSGGSPVANALQNPSFETHNPLANGNYGYNPTGGSWTFNSLSGIAEAGSAFTPITPVPNGIAVAFVQSNAGSNGQLQQNLALPTGSSYQVSFQAAQRNCCSATLDQGLNVFLNGVFIGTIQPPNNNLYSTFTSATFAVTAPALIATIASATAANGGSTGTSPIAYTVTFSQSVGTSFTASDVSVTNGAISGFAGSGTTYTFNVTPAANGAVTVNVAANVAQDANNTGNTAATPYSITYTQPVTAAPVVTAPANGSLLNTTTPNYAGTAVAGSTVTVYVDGTSIGTTTADASGNFTLAQPTGLAQGSHTVYATAQSAGSAVSANSPTNTFTVDSVRPAVDITSSTATNGSTSSNATFAYTVTFTEPVSGFVAGDVSVGNGTLTGFTAVSGTTYTFNVTPTANGAVTVNVPANVAQDAAANFNTAATQYSITYQPTTTSWTGLVSTDWFTAGNWSAGVPTSTVDAIVPASAPRMPSITASTATTKALTLDAGSTLTQTGGTLDVRADLTNNGTISAPGGTVALGATALASVLGSSNTRFWNLTVGASGAQLSTSASTSVQRLFTLNGALTTNGNPLMLESNATNTALVVNTSTANVIVGNVTVQRYIAPDLNAGLGYRHYSAPVSTATVGSLAIPGSFTPVVNGAYNTSATPKAETPFPTVYFYDQARLATATNNLAPFDKGWTSPTSLGDPLTVGKGYTVNVAANQTLSVTGPQNNGTVTQTLSRNSGATAFDAGWQLVGNPYPSPLDYSLIPPVDRIGLDAAIYVFESSSQYNGTYRSYVNGVGGNPVLAQGQGFFTRVSNGQTSGNLTLRNSQRVTAYQNPVYHRTAETRPLVQLDLHSATGTDPVYVYFENGATAGIDREFDAVKLPNSTGLNVSAETSAQRLAVNGLPTLGTAPVTVPLTVGVPAAGSYRFDAAQLLNLSTTPVYLRDLQTGAVVDLARQPSYSFVVSNASALVSGRFELVFSPQAPLATVPAALAAQVGVYPNPATTTAFVELPAALGRVAVAAELVDGLGRTVRTQSLPAQGAAAHRLDLANLATGVYTLHLNTSAGVVVKKLVVQ</sequence>
<dbReference type="PROSITE" id="PS50853">
    <property type="entry name" value="FN3"/>
    <property type="match status" value="1"/>
</dbReference>
<dbReference type="PANTHER" id="PTHR34677:SF3">
    <property type="entry name" value="BACTERIAL IG-LIKE DOMAIN-CONTAINING PROTEIN"/>
    <property type="match status" value="1"/>
</dbReference>
<dbReference type="SMART" id="SM00060">
    <property type="entry name" value="FN3"/>
    <property type="match status" value="2"/>
</dbReference>
<dbReference type="PANTHER" id="PTHR34677">
    <property type="match status" value="1"/>
</dbReference>
<dbReference type="InterPro" id="IPR044048">
    <property type="entry name" value="Big_12"/>
</dbReference>
<dbReference type="InterPro" id="IPR013783">
    <property type="entry name" value="Ig-like_fold"/>
</dbReference>
<dbReference type="InterPro" id="IPR011042">
    <property type="entry name" value="6-blade_b-propeller_TolB-like"/>
</dbReference>
<dbReference type="Gene3D" id="2.120.10.30">
    <property type="entry name" value="TolB, C-terminal domain"/>
    <property type="match status" value="1"/>
</dbReference>
<evidence type="ECO:0000313" key="3">
    <source>
        <dbReference type="EMBL" id="GAA4035174.1"/>
    </source>
</evidence>
<dbReference type="Proteomes" id="UP001501469">
    <property type="component" value="Unassembled WGS sequence"/>
</dbReference>
<dbReference type="InterPro" id="IPR003961">
    <property type="entry name" value="FN3_dom"/>
</dbReference>
<organism evidence="3 4">
    <name type="scientific">Hymenobacter glaciei</name>
    <dbReference type="NCBI Taxonomy" id="877209"/>
    <lineage>
        <taxon>Bacteria</taxon>
        <taxon>Pseudomonadati</taxon>
        <taxon>Bacteroidota</taxon>
        <taxon>Cytophagia</taxon>
        <taxon>Cytophagales</taxon>
        <taxon>Hymenobacteraceae</taxon>
        <taxon>Hymenobacter</taxon>
    </lineage>
</organism>
<protein>
    <recommendedName>
        <fullName evidence="2">Fibronectin type-III domain-containing protein</fullName>
    </recommendedName>
</protein>
<dbReference type="SUPFAM" id="SSF49265">
    <property type="entry name" value="Fibronectin type III"/>
    <property type="match status" value="1"/>
</dbReference>
<accession>A0ABP7U3G6</accession>
<feature type="chain" id="PRO_5046064496" description="Fibronectin type-III domain-containing protein" evidence="1">
    <location>
        <begin position="19"/>
        <end position="1924"/>
    </location>
</feature>
<dbReference type="SUPFAM" id="SSF101898">
    <property type="entry name" value="NHL repeat"/>
    <property type="match status" value="1"/>
</dbReference>
<feature type="domain" description="Fibronectin type-III" evidence="2">
    <location>
        <begin position="444"/>
        <end position="543"/>
    </location>
</feature>
<name>A0ABP7U3G6_9BACT</name>
<dbReference type="NCBIfam" id="TIGR04183">
    <property type="entry name" value="Por_Secre_tail"/>
    <property type="match status" value="1"/>
</dbReference>
<keyword evidence="4" id="KW-1185">Reference proteome</keyword>